<protein>
    <submittedName>
        <fullName evidence="2">Uncharacterized protein DUF397</fullName>
    </submittedName>
</protein>
<organism evidence="2 3">
    <name type="scientific">Thermopolyspora flexuosa</name>
    <dbReference type="NCBI Taxonomy" id="103836"/>
    <lineage>
        <taxon>Bacteria</taxon>
        <taxon>Bacillati</taxon>
        <taxon>Actinomycetota</taxon>
        <taxon>Actinomycetes</taxon>
        <taxon>Streptosporangiales</taxon>
        <taxon>Streptosporangiaceae</taxon>
        <taxon>Thermopolyspora</taxon>
    </lineage>
</organism>
<dbReference type="OrthoDB" id="4570646at2"/>
<dbReference type="Proteomes" id="UP000319213">
    <property type="component" value="Unassembled WGS sequence"/>
</dbReference>
<reference evidence="2 3" key="1">
    <citation type="submission" date="2019-06" db="EMBL/GenBank/DDBJ databases">
        <title>Sequencing the genomes of 1000 actinobacteria strains.</title>
        <authorList>
            <person name="Klenk H.-P."/>
        </authorList>
    </citation>
    <scope>NUCLEOTIDE SEQUENCE [LARGE SCALE GENOMIC DNA]</scope>
    <source>
        <strain evidence="2 3">DSM 43186</strain>
    </source>
</reference>
<name>A0A543IZ70_9ACTN</name>
<keyword evidence="3" id="KW-1185">Reference proteome</keyword>
<evidence type="ECO:0000313" key="3">
    <source>
        <dbReference type="Proteomes" id="UP000319213"/>
    </source>
</evidence>
<dbReference type="AlphaFoldDB" id="A0A543IZ70"/>
<dbReference type="Pfam" id="PF04149">
    <property type="entry name" value="DUF397"/>
    <property type="match status" value="1"/>
</dbReference>
<dbReference type="RefSeq" id="WP_142259831.1">
    <property type="nucleotide sequence ID" value="NZ_BMPV01000001.1"/>
</dbReference>
<evidence type="ECO:0000259" key="1">
    <source>
        <dbReference type="Pfam" id="PF04149"/>
    </source>
</evidence>
<dbReference type="EMBL" id="VFPQ01000001">
    <property type="protein sequence ID" value="TQM75882.1"/>
    <property type="molecule type" value="Genomic_DNA"/>
</dbReference>
<dbReference type="InterPro" id="IPR007278">
    <property type="entry name" value="DUF397"/>
</dbReference>
<sequence length="123" mass="13862">MDRDLSRIKWRKARRSSDNGGDCVEVGVWRKSSYSSANGGDCIEVAVIDRTNPNFKGTEDLFAEAAHKAEYDRLYVIRDSKNPDGPKLYFTPAEWEAFRLGVIDGEFDDLAEEAEAAARKRAE</sequence>
<proteinExistence type="predicted"/>
<feature type="domain" description="DUF397" evidence="1">
    <location>
        <begin position="28"/>
        <end position="102"/>
    </location>
</feature>
<accession>A0A543IZ70</accession>
<comment type="caution">
    <text evidence="2">The sequence shown here is derived from an EMBL/GenBank/DDBJ whole genome shotgun (WGS) entry which is preliminary data.</text>
</comment>
<evidence type="ECO:0000313" key="2">
    <source>
        <dbReference type="EMBL" id="TQM75882.1"/>
    </source>
</evidence>
<gene>
    <name evidence="2" type="ORF">FHX40_2604</name>
</gene>